<keyword evidence="3" id="KW-1185">Reference proteome</keyword>
<dbReference type="AlphaFoldDB" id="A0A4Y2WEM9"/>
<dbReference type="EMBL" id="BGPR01058967">
    <property type="protein sequence ID" value="GBO35058.1"/>
    <property type="molecule type" value="Genomic_DNA"/>
</dbReference>
<feature type="transmembrane region" description="Helical" evidence="1">
    <location>
        <begin position="24"/>
        <end position="47"/>
    </location>
</feature>
<organism evidence="2 3">
    <name type="scientific">Araneus ventricosus</name>
    <name type="common">Orbweaver spider</name>
    <name type="synonym">Epeira ventricosa</name>
    <dbReference type="NCBI Taxonomy" id="182803"/>
    <lineage>
        <taxon>Eukaryota</taxon>
        <taxon>Metazoa</taxon>
        <taxon>Ecdysozoa</taxon>
        <taxon>Arthropoda</taxon>
        <taxon>Chelicerata</taxon>
        <taxon>Arachnida</taxon>
        <taxon>Araneae</taxon>
        <taxon>Araneomorphae</taxon>
        <taxon>Entelegynae</taxon>
        <taxon>Araneoidea</taxon>
        <taxon>Araneidae</taxon>
        <taxon>Araneus</taxon>
    </lineage>
</organism>
<evidence type="ECO:0000256" key="1">
    <source>
        <dbReference type="SAM" id="Phobius"/>
    </source>
</evidence>
<keyword evidence="1" id="KW-1133">Transmembrane helix</keyword>
<proteinExistence type="predicted"/>
<evidence type="ECO:0000313" key="3">
    <source>
        <dbReference type="Proteomes" id="UP000499080"/>
    </source>
</evidence>
<reference evidence="2 3" key="1">
    <citation type="journal article" date="2019" name="Sci. Rep.">
        <title>Orb-weaving spider Araneus ventricosus genome elucidates the spidroin gene catalogue.</title>
        <authorList>
            <person name="Kono N."/>
            <person name="Nakamura H."/>
            <person name="Ohtoshi R."/>
            <person name="Moran D.A.P."/>
            <person name="Shinohara A."/>
            <person name="Yoshida Y."/>
            <person name="Fujiwara M."/>
            <person name="Mori M."/>
            <person name="Tomita M."/>
            <person name="Arakawa K."/>
        </authorList>
    </citation>
    <scope>NUCLEOTIDE SEQUENCE [LARGE SCALE GENOMIC DNA]</scope>
</reference>
<keyword evidence="1" id="KW-0812">Transmembrane</keyword>
<protein>
    <submittedName>
        <fullName evidence="2">Uncharacterized protein</fullName>
    </submittedName>
</protein>
<comment type="caution">
    <text evidence="2">The sequence shown here is derived from an EMBL/GenBank/DDBJ whole genome shotgun (WGS) entry which is preliminary data.</text>
</comment>
<keyword evidence="1" id="KW-0472">Membrane</keyword>
<dbReference type="Proteomes" id="UP000499080">
    <property type="component" value="Unassembled WGS sequence"/>
</dbReference>
<name>A0A4Y2WEM9_ARAVE</name>
<gene>
    <name evidence="2" type="ORF">AVEN_3403_1</name>
</gene>
<sequence length="102" mass="11593">MGGRQVRPRILARFAEFISDVEPAFYIAVYSPINSVFSLHLTFVVCLPMRKCSTFNRKAEAIKAQRWDGNEVTDYILAVQSSAINDINFVNINKLLVLITRV</sequence>
<accession>A0A4Y2WEM9</accession>
<evidence type="ECO:0000313" key="2">
    <source>
        <dbReference type="EMBL" id="GBO35058.1"/>
    </source>
</evidence>